<comment type="caution">
    <text evidence="6">The sequence shown here is derived from an EMBL/GenBank/DDBJ whole genome shotgun (WGS) entry which is preliminary data.</text>
</comment>
<feature type="domain" description="Ubiquitin-like protease family profile" evidence="5">
    <location>
        <begin position="137"/>
        <end position="282"/>
    </location>
</feature>
<name>A0A9P8UK89_9PEZI</name>
<protein>
    <recommendedName>
        <fullName evidence="5">Ubiquitin-like protease family profile domain-containing protein</fullName>
    </recommendedName>
</protein>
<dbReference type="Gene3D" id="3.40.395.10">
    <property type="entry name" value="Adenoviral Proteinase, Chain A"/>
    <property type="match status" value="1"/>
</dbReference>
<reference evidence="6" key="1">
    <citation type="journal article" date="2021" name="Nat. Commun.">
        <title>Genetic determinants of endophytism in the Arabidopsis root mycobiome.</title>
        <authorList>
            <person name="Mesny F."/>
            <person name="Miyauchi S."/>
            <person name="Thiergart T."/>
            <person name="Pickel B."/>
            <person name="Atanasova L."/>
            <person name="Karlsson M."/>
            <person name="Huettel B."/>
            <person name="Barry K.W."/>
            <person name="Haridas S."/>
            <person name="Chen C."/>
            <person name="Bauer D."/>
            <person name="Andreopoulos W."/>
            <person name="Pangilinan J."/>
            <person name="LaButti K."/>
            <person name="Riley R."/>
            <person name="Lipzen A."/>
            <person name="Clum A."/>
            <person name="Drula E."/>
            <person name="Henrissat B."/>
            <person name="Kohler A."/>
            <person name="Grigoriev I.V."/>
            <person name="Martin F.M."/>
            <person name="Hacquard S."/>
        </authorList>
    </citation>
    <scope>NUCLEOTIDE SEQUENCE</scope>
    <source>
        <strain evidence="6">MPI-SDFR-AT-0073</strain>
    </source>
</reference>
<sequence length="444" mass="50194">MSGRTELARELAAYDLYVKETKAARLSDLKALTSRQEKPMDDSTLMQGRSKRQRVRAPSPPSKRARRKIKDQQPQVHLSDDDCDEAELDRAEFRKNDGGDDMVEEQAMQYPIATIELSDNEDLCRDAFPIPSSRPLFSITKTSLSRVEDPQGKLDDAAICGALEVLQQVVGRDRLRYVDSLHVDASDHIMTDFASARILIPIHLPKTDHWALAFIKEFREEIDVYDSYPLLDDQRSVQEKILKWYKISFGDHNNTDVTVTAPWCQTDNFDCGLNILIFSFYLAGGKSPPSRADSIHWRRLLSQLLQPLSEQENEIVHSKDKSIKSVPVECVPFIMPIPQFPTSTEVSSRGSATIAQIQVMATEYHNFMKNLPSIVGATTRPTTNKRIHARIIDTLALLRNLMSFAGEDPQCLAVREAVVRISRAIAYLQQAAEIIKAEPWKTQG</sequence>
<dbReference type="SUPFAM" id="SSF54001">
    <property type="entry name" value="Cysteine proteinases"/>
    <property type="match status" value="1"/>
</dbReference>
<dbReference type="Proteomes" id="UP000758603">
    <property type="component" value="Unassembled WGS sequence"/>
</dbReference>
<dbReference type="GO" id="GO:0019783">
    <property type="term" value="F:ubiquitin-like protein peptidase activity"/>
    <property type="evidence" value="ECO:0007669"/>
    <property type="project" value="UniProtKB-ARBA"/>
</dbReference>
<organism evidence="6 7">
    <name type="scientific">Truncatella angustata</name>
    <dbReference type="NCBI Taxonomy" id="152316"/>
    <lineage>
        <taxon>Eukaryota</taxon>
        <taxon>Fungi</taxon>
        <taxon>Dikarya</taxon>
        <taxon>Ascomycota</taxon>
        <taxon>Pezizomycotina</taxon>
        <taxon>Sordariomycetes</taxon>
        <taxon>Xylariomycetidae</taxon>
        <taxon>Amphisphaeriales</taxon>
        <taxon>Sporocadaceae</taxon>
        <taxon>Truncatella</taxon>
    </lineage>
</organism>
<gene>
    <name evidence="6" type="ORF">BKA67DRAFT_660193</name>
</gene>
<evidence type="ECO:0000256" key="3">
    <source>
        <dbReference type="ARBA" id="ARBA00022801"/>
    </source>
</evidence>
<dbReference type="RefSeq" id="XP_045957901.1">
    <property type="nucleotide sequence ID" value="XM_046107579.1"/>
</dbReference>
<evidence type="ECO:0000256" key="4">
    <source>
        <dbReference type="SAM" id="MobiDB-lite"/>
    </source>
</evidence>
<accession>A0A9P8UK89</accession>
<evidence type="ECO:0000313" key="6">
    <source>
        <dbReference type="EMBL" id="KAH6653624.1"/>
    </source>
</evidence>
<keyword evidence="3" id="KW-0378">Hydrolase</keyword>
<dbReference type="PROSITE" id="PS50600">
    <property type="entry name" value="ULP_PROTEASE"/>
    <property type="match status" value="1"/>
</dbReference>
<dbReference type="GO" id="GO:0008234">
    <property type="term" value="F:cysteine-type peptidase activity"/>
    <property type="evidence" value="ECO:0007669"/>
    <property type="project" value="InterPro"/>
</dbReference>
<evidence type="ECO:0000256" key="1">
    <source>
        <dbReference type="ARBA" id="ARBA00005234"/>
    </source>
</evidence>
<dbReference type="InterPro" id="IPR038765">
    <property type="entry name" value="Papain-like_cys_pep_sf"/>
</dbReference>
<keyword evidence="7" id="KW-1185">Reference proteome</keyword>
<comment type="similarity">
    <text evidence="1">Belongs to the peptidase C48 family.</text>
</comment>
<evidence type="ECO:0000313" key="7">
    <source>
        <dbReference type="Proteomes" id="UP000758603"/>
    </source>
</evidence>
<dbReference type="AlphaFoldDB" id="A0A9P8UK89"/>
<proteinExistence type="inferred from homology"/>
<dbReference type="InterPro" id="IPR003653">
    <property type="entry name" value="Peptidase_C48_C"/>
</dbReference>
<dbReference type="GeneID" id="70136470"/>
<dbReference type="EMBL" id="JAGPXC010000005">
    <property type="protein sequence ID" value="KAH6653624.1"/>
    <property type="molecule type" value="Genomic_DNA"/>
</dbReference>
<evidence type="ECO:0000256" key="2">
    <source>
        <dbReference type="ARBA" id="ARBA00022670"/>
    </source>
</evidence>
<keyword evidence="2" id="KW-0645">Protease</keyword>
<feature type="region of interest" description="Disordered" evidence="4">
    <location>
        <begin position="30"/>
        <end position="82"/>
    </location>
</feature>
<dbReference type="OrthoDB" id="4589403at2759"/>
<dbReference type="GO" id="GO:0006508">
    <property type="term" value="P:proteolysis"/>
    <property type="evidence" value="ECO:0007669"/>
    <property type="project" value="UniProtKB-KW"/>
</dbReference>
<evidence type="ECO:0000259" key="5">
    <source>
        <dbReference type="PROSITE" id="PS50600"/>
    </source>
</evidence>